<dbReference type="InterPro" id="IPR022123">
    <property type="entry name" value="DUF3658"/>
</dbReference>
<keyword evidence="4" id="KW-1185">Reference proteome</keyword>
<evidence type="ECO:0000313" key="4">
    <source>
        <dbReference type="Proteomes" id="UP001498469"/>
    </source>
</evidence>
<feature type="domain" description="DUF3658" evidence="2">
    <location>
        <begin position="159"/>
        <end position="259"/>
    </location>
</feature>
<accession>A0ABU7UM91</accession>
<evidence type="ECO:0000259" key="2">
    <source>
        <dbReference type="Pfam" id="PF12395"/>
    </source>
</evidence>
<reference evidence="3 4" key="1">
    <citation type="submission" date="2023-11" db="EMBL/GenBank/DDBJ databases">
        <title>Draft genome sequence of a psychrophilic Clostridium strain from permafrost water brine.</title>
        <authorList>
            <person name="Shcherbakova V.A."/>
            <person name="Trubitsyn V.E."/>
            <person name="Zakharyuk A.G."/>
        </authorList>
    </citation>
    <scope>NUCLEOTIDE SEQUENCE [LARGE SCALE GENOMIC DNA]</scope>
    <source>
        <strain evidence="3 4">14F</strain>
    </source>
</reference>
<dbReference type="InterPro" id="IPR014973">
    <property type="entry name" value="DUF1835"/>
</dbReference>
<comment type="caution">
    <text evidence="3">The sequence shown here is derived from an EMBL/GenBank/DDBJ whole genome shotgun (WGS) entry which is preliminary data.</text>
</comment>
<name>A0ABU7UM91_9CLOT</name>
<evidence type="ECO:0000313" key="3">
    <source>
        <dbReference type="EMBL" id="MEF2111969.1"/>
    </source>
</evidence>
<feature type="domain" description="DUF1835" evidence="1">
    <location>
        <begin position="7"/>
        <end position="128"/>
    </location>
</feature>
<gene>
    <name evidence="3" type="ORF">SJI18_06555</name>
</gene>
<dbReference type="Pfam" id="PF08874">
    <property type="entry name" value="DUF1835"/>
    <property type="match status" value="1"/>
</dbReference>
<evidence type="ECO:0000259" key="1">
    <source>
        <dbReference type="Pfam" id="PF08874"/>
    </source>
</evidence>
<protein>
    <submittedName>
        <fullName evidence="3">DUF1835 domain-containing protein</fullName>
    </submittedName>
</protein>
<proteinExistence type="predicted"/>
<dbReference type="Pfam" id="PF12395">
    <property type="entry name" value="DUF3658"/>
    <property type="match status" value="1"/>
</dbReference>
<sequence>MNKISNICFSQSAGALLSHAVSTKELQDNEKVIVLFDNLSQGPIKGGVNIEERINWYNIFEGADPLNLFTDSDTEELKENYNAFHDEISKLDSSDTLYIWYGSSQELCGMLYTLELLKDEKLNTYIIDIKDTVIKHKEIVFQANNMGEIIPENIEKYAAAKRKLNSNEYKQFLDAWESLKKDDSILRVLKDGKVKSVDENYFDIDILKYTPKEFKTSMRTLGDVVGKSEDKISDEYIFWRIKELIKVGKIECNGKFGFIRMEIKITEEGLKYLSTDKDAMKIWEEYKKDSDQEQEMKNKYREKGRMKEKIAIAKILKDVLDIETIADKTGLSVEQVKNLQEN</sequence>
<dbReference type="RefSeq" id="WP_216254731.1">
    <property type="nucleotide sequence ID" value="NZ_JAZHFS010000004.1"/>
</dbReference>
<organism evidence="3 4">
    <name type="scientific">Clostridium frigoriphilum</name>
    <dbReference type="NCBI Taxonomy" id="443253"/>
    <lineage>
        <taxon>Bacteria</taxon>
        <taxon>Bacillati</taxon>
        <taxon>Bacillota</taxon>
        <taxon>Clostridia</taxon>
        <taxon>Eubacteriales</taxon>
        <taxon>Clostridiaceae</taxon>
        <taxon>Clostridium</taxon>
    </lineage>
</organism>
<dbReference type="EMBL" id="JAZHFS010000004">
    <property type="protein sequence ID" value="MEF2111969.1"/>
    <property type="molecule type" value="Genomic_DNA"/>
</dbReference>
<dbReference type="Proteomes" id="UP001498469">
    <property type="component" value="Unassembled WGS sequence"/>
</dbReference>